<dbReference type="EMBL" id="CAMKVN010008164">
    <property type="protein sequence ID" value="CAI2192262.1"/>
    <property type="molecule type" value="Genomic_DNA"/>
</dbReference>
<name>A0A9W4T4B9_9GLOM</name>
<evidence type="ECO:0000256" key="4">
    <source>
        <dbReference type="ARBA" id="ARBA00022932"/>
    </source>
</evidence>
<dbReference type="EC" id="2.7.7.7" evidence="1"/>
<dbReference type="Proteomes" id="UP001153678">
    <property type="component" value="Unassembled WGS sequence"/>
</dbReference>
<dbReference type="AlphaFoldDB" id="A0A9W4T4B9"/>
<keyword evidence="3" id="KW-0548">Nucleotidyltransferase</keyword>
<dbReference type="PROSITE" id="PS00116">
    <property type="entry name" value="DNA_POLYMERASE_B"/>
    <property type="match status" value="1"/>
</dbReference>
<keyword evidence="7" id="KW-1185">Reference proteome</keyword>
<organism evidence="6 7">
    <name type="scientific">Funneliformis geosporum</name>
    <dbReference type="NCBI Taxonomy" id="1117311"/>
    <lineage>
        <taxon>Eukaryota</taxon>
        <taxon>Fungi</taxon>
        <taxon>Fungi incertae sedis</taxon>
        <taxon>Mucoromycota</taxon>
        <taxon>Glomeromycotina</taxon>
        <taxon>Glomeromycetes</taxon>
        <taxon>Glomerales</taxon>
        <taxon>Glomeraceae</taxon>
        <taxon>Funneliformis</taxon>
    </lineage>
</organism>
<evidence type="ECO:0000259" key="5">
    <source>
        <dbReference type="Pfam" id="PF00136"/>
    </source>
</evidence>
<feature type="non-terminal residue" evidence="6">
    <location>
        <position position="1"/>
    </location>
</feature>
<reference evidence="6" key="1">
    <citation type="submission" date="2022-08" db="EMBL/GenBank/DDBJ databases">
        <authorList>
            <person name="Kallberg Y."/>
            <person name="Tangrot J."/>
            <person name="Rosling A."/>
        </authorList>
    </citation>
    <scope>NUCLEOTIDE SEQUENCE</scope>
    <source>
        <strain evidence="6">Wild A</strain>
    </source>
</reference>
<dbReference type="GO" id="GO:0003887">
    <property type="term" value="F:DNA-directed DNA polymerase activity"/>
    <property type="evidence" value="ECO:0007669"/>
    <property type="project" value="UniProtKB-KW"/>
</dbReference>
<evidence type="ECO:0000256" key="1">
    <source>
        <dbReference type="ARBA" id="ARBA00012417"/>
    </source>
</evidence>
<dbReference type="InterPro" id="IPR023211">
    <property type="entry name" value="DNA_pol_palm_dom_sf"/>
</dbReference>
<dbReference type="InterPro" id="IPR006134">
    <property type="entry name" value="DNA-dir_DNA_pol_B_multi_dom"/>
</dbReference>
<proteinExistence type="predicted"/>
<evidence type="ECO:0000313" key="6">
    <source>
        <dbReference type="EMBL" id="CAI2192262.1"/>
    </source>
</evidence>
<keyword evidence="4" id="KW-0239">DNA-directed DNA polymerase</keyword>
<dbReference type="InterPro" id="IPR043502">
    <property type="entry name" value="DNA/RNA_pol_sf"/>
</dbReference>
<keyword evidence="2" id="KW-0808">Transferase</keyword>
<feature type="domain" description="DNA-directed DNA polymerase family B multifunctional" evidence="5">
    <location>
        <begin position="51"/>
        <end position="222"/>
    </location>
</feature>
<evidence type="ECO:0000256" key="2">
    <source>
        <dbReference type="ARBA" id="ARBA00022679"/>
    </source>
</evidence>
<dbReference type="InterPro" id="IPR017964">
    <property type="entry name" value="DNA-dir_DNA_pol_B_CS"/>
</dbReference>
<comment type="caution">
    <text evidence="6">The sequence shown here is derived from an EMBL/GenBank/DDBJ whole genome shotgun (WGS) entry which is preliminary data.</text>
</comment>
<dbReference type="OrthoDB" id="4540587at2759"/>
<evidence type="ECO:0000256" key="3">
    <source>
        <dbReference type="ARBA" id="ARBA00022695"/>
    </source>
</evidence>
<evidence type="ECO:0000313" key="7">
    <source>
        <dbReference type="Proteomes" id="UP001153678"/>
    </source>
</evidence>
<protein>
    <recommendedName>
        <fullName evidence="1">DNA-directed DNA polymerase</fullName>
        <ecNumber evidence="1">2.7.7.7</ecNumber>
    </recommendedName>
</protein>
<dbReference type="SUPFAM" id="SSF56672">
    <property type="entry name" value="DNA/RNA polymerases"/>
    <property type="match status" value="1"/>
</dbReference>
<accession>A0A9W4T4B9</accession>
<sequence>MNAELKLLKKKKEHMKLVKDTKKHTEMAEILSPFINSSYDDFRKEPNDFPFYKLELAGGVTSARRENIKQVVEFVEKKGFRIKYGDTDSLYLTCPDSYYEKCDLSYDTDGGIILKLELKTRSDYLKMAYEEVLFLVVFTGKKKYFGISHEDTLNFKPEELFIRKIDTVKQDKSQKPDVNNKAVQCFMERMRRKCDTKIPVPDECFSYVVTHLDTTFDLHGRKLNSTKGEKMEFVNVAKELGKEHKLIPSDKIMQIEDPDEKYKQINDYAQKKAKLWLKGF</sequence>
<dbReference type="GO" id="GO:0000166">
    <property type="term" value="F:nucleotide binding"/>
    <property type="evidence" value="ECO:0007669"/>
    <property type="project" value="InterPro"/>
</dbReference>
<dbReference type="Pfam" id="PF00136">
    <property type="entry name" value="DNA_pol_B"/>
    <property type="match status" value="1"/>
</dbReference>
<gene>
    <name evidence="6" type="ORF">FWILDA_LOCUS15488</name>
</gene>
<dbReference type="GO" id="GO:0003677">
    <property type="term" value="F:DNA binding"/>
    <property type="evidence" value="ECO:0007669"/>
    <property type="project" value="InterPro"/>
</dbReference>
<dbReference type="Gene3D" id="3.90.1600.10">
    <property type="entry name" value="Palm domain of DNA polymerase"/>
    <property type="match status" value="1"/>
</dbReference>